<dbReference type="Proteomes" id="UP000655589">
    <property type="component" value="Unassembled WGS sequence"/>
</dbReference>
<evidence type="ECO:0000256" key="2">
    <source>
        <dbReference type="ARBA" id="ARBA00022801"/>
    </source>
</evidence>
<evidence type="ECO:0000256" key="3">
    <source>
        <dbReference type="ARBA" id="ARBA00023295"/>
    </source>
</evidence>
<dbReference type="PROSITE" id="PS00653">
    <property type="entry name" value="GLYCOSYL_HYDROL_F1_2"/>
    <property type="match status" value="1"/>
</dbReference>
<organism evidence="5 6">
    <name type="scientific">Promicromonospora citrea</name>
    <dbReference type="NCBI Taxonomy" id="43677"/>
    <lineage>
        <taxon>Bacteria</taxon>
        <taxon>Bacillati</taxon>
        <taxon>Actinomycetota</taxon>
        <taxon>Actinomycetes</taxon>
        <taxon>Micrococcales</taxon>
        <taxon>Promicromonosporaceae</taxon>
        <taxon>Promicromonospora</taxon>
    </lineage>
</organism>
<dbReference type="PANTHER" id="PTHR10353:SF36">
    <property type="entry name" value="LP05116P"/>
    <property type="match status" value="1"/>
</dbReference>
<dbReference type="RefSeq" id="WP_229785647.1">
    <property type="nucleotide sequence ID" value="NZ_BMPT01000017.1"/>
</dbReference>
<comment type="similarity">
    <text evidence="1 4">Belongs to the glycosyl hydrolase 1 family.</text>
</comment>
<keyword evidence="6" id="KW-1185">Reference proteome</keyword>
<reference evidence="5" key="2">
    <citation type="submission" date="2020-09" db="EMBL/GenBank/DDBJ databases">
        <authorList>
            <person name="Sun Q."/>
            <person name="Ohkuma M."/>
        </authorList>
    </citation>
    <scope>NUCLEOTIDE SEQUENCE</scope>
    <source>
        <strain evidence="5">JCM 3051</strain>
    </source>
</reference>
<dbReference type="InterPro" id="IPR033132">
    <property type="entry name" value="GH_1_N_CS"/>
</dbReference>
<evidence type="ECO:0000256" key="4">
    <source>
        <dbReference type="RuleBase" id="RU003690"/>
    </source>
</evidence>
<dbReference type="AlphaFoldDB" id="A0A8H9GNC9"/>
<dbReference type="GO" id="GO:0005829">
    <property type="term" value="C:cytosol"/>
    <property type="evidence" value="ECO:0007669"/>
    <property type="project" value="TreeGrafter"/>
</dbReference>
<dbReference type="Gene3D" id="3.20.20.80">
    <property type="entry name" value="Glycosidases"/>
    <property type="match status" value="2"/>
</dbReference>
<dbReference type="EMBL" id="BMPT01000017">
    <property type="protein sequence ID" value="GGM37427.1"/>
    <property type="molecule type" value="Genomic_DNA"/>
</dbReference>
<dbReference type="GO" id="GO:0008422">
    <property type="term" value="F:beta-glucosidase activity"/>
    <property type="evidence" value="ECO:0007669"/>
    <property type="project" value="TreeGrafter"/>
</dbReference>
<dbReference type="SUPFAM" id="SSF51445">
    <property type="entry name" value="(Trans)glycosidases"/>
    <property type="match status" value="1"/>
</dbReference>
<gene>
    <name evidence="5" type="ORF">GCM10010102_36180</name>
</gene>
<accession>A0A8H9GNC9</accession>
<dbReference type="PANTHER" id="PTHR10353">
    <property type="entry name" value="GLYCOSYL HYDROLASE"/>
    <property type="match status" value="1"/>
</dbReference>
<name>A0A8H9GNC9_9MICO</name>
<evidence type="ECO:0000256" key="1">
    <source>
        <dbReference type="ARBA" id="ARBA00010838"/>
    </source>
</evidence>
<keyword evidence="2" id="KW-0378">Hydrolase</keyword>
<evidence type="ECO:0000313" key="6">
    <source>
        <dbReference type="Proteomes" id="UP000655589"/>
    </source>
</evidence>
<keyword evidence="3" id="KW-0326">Glycosidase</keyword>
<proteinExistence type="inferred from homology"/>
<comment type="caution">
    <text evidence="5">The sequence shown here is derived from an EMBL/GenBank/DDBJ whole genome shotgun (WGS) entry which is preliminary data.</text>
</comment>
<dbReference type="Pfam" id="PF00232">
    <property type="entry name" value="Glyco_hydro_1"/>
    <property type="match status" value="2"/>
</dbReference>
<dbReference type="InterPro" id="IPR001360">
    <property type="entry name" value="Glyco_hydro_1"/>
</dbReference>
<dbReference type="InterPro" id="IPR017853">
    <property type="entry name" value="GH"/>
</dbReference>
<protein>
    <submittedName>
        <fullName evidence="5">Beta-glucosidase</fullName>
    </submittedName>
</protein>
<sequence length="399" mass="43639">MTEQTTAPTTLPTAPGFLWGASTAAHQIEGGNVNSDWWAKEHVAGTLCAESSGDAVDSYHRYPEDIRLLADAGLNAYRFSVEWARIEPAQGEVSRAQLAHYRRMIDACLEAGVTPVVTLLHFTLPRWFAEQGGWFAPDAIDTYARYVETVTAILDDVRHVVTINEPNITSMMLGASRRTNLDAAGLAAPDEAASELQATAHRRAVEILHGLGHVQAGWTVANQVFQAAPGAEEARDAYAYPREDFFLEVARGDDFVGVQSYLRTIIGTDGEPVPFPDDVERTLTGWEYYPQALGEALEHTRRVTGGVPMIVTENGIATADDARRIDYTRGALEGMARAIAAGCRVDGYLHWSLLDNYEWMSGFAPTFGLVAVDRTTFERTPKPSLAWLGKVARTGELPA</sequence>
<dbReference type="GO" id="GO:0016052">
    <property type="term" value="P:carbohydrate catabolic process"/>
    <property type="evidence" value="ECO:0007669"/>
    <property type="project" value="TreeGrafter"/>
</dbReference>
<dbReference type="PRINTS" id="PR00131">
    <property type="entry name" value="GLHYDRLASE1"/>
</dbReference>
<reference evidence="5" key="1">
    <citation type="journal article" date="2014" name="Int. J. Syst. Evol. Microbiol.">
        <title>Complete genome sequence of Corynebacterium casei LMG S-19264T (=DSM 44701T), isolated from a smear-ripened cheese.</title>
        <authorList>
            <consortium name="US DOE Joint Genome Institute (JGI-PGF)"/>
            <person name="Walter F."/>
            <person name="Albersmeier A."/>
            <person name="Kalinowski J."/>
            <person name="Ruckert C."/>
        </authorList>
    </citation>
    <scope>NUCLEOTIDE SEQUENCE</scope>
    <source>
        <strain evidence="5">JCM 3051</strain>
    </source>
</reference>
<evidence type="ECO:0000313" key="5">
    <source>
        <dbReference type="EMBL" id="GGM37427.1"/>
    </source>
</evidence>